<proteinExistence type="predicted"/>
<dbReference type="EMBL" id="KQ965847">
    <property type="protein sequence ID" value="KXS09878.1"/>
    <property type="molecule type" value="Genomic_DNA"/>
</dbReference>
<dbReference type="Proteomes" id="UP000070544">
    <property type="component" value="Unassembled WGS sequence"/>
</dbReference>
<feature type="region of interest" description="Disordered" evidence="1">
    <location>
        <begin position="77"/>
        <end position="96"/>
    </location>
</feature>
<evidence type="ECO:0000313" key="2">
    <source>
        <dbReference type="EMBL" id="KXS09878.1"/>
    </source>
</evidence>
<feature type="compositionally biased region" description="Polar residues" evidence="1">
    <location>
        <begin position="132"/>
        <end position="167"/>
    </location>
</feature>
<evidence type="ECO:0000256" key="1">
    <source>
        <dbReference type="SAM" id="MobiDB-lite"/>
    </source>
</evidence>
<evidence type="ECO:0000313" key="3">
    <source>
        <dbReference type="Proteomes" id="UP000070544"/>
    </source>
</evidence>
<accession>A0A138ZZP2</accession>
<keyword evidence="3" id="KW-1185">Reference proteome</keyword>
<sequence>MNRAYPAESGHAMPTRMMETLPESFSNRITSVGAQNLAEGSFDRHYPAVHQASHITNPSVTSHSSLSIDINNANDIPNNGFHSNSSSDPSNRYRHVSANDHTGAYLGSSAQMASSAQDLPRSPQFEFPTGGTAPTASTSNWFPSLYRPSSSSLVEGGTSIPSESGRPSTFAGGATSIDSGVYRDSRLISAPADHFRTLSAGASMLAATVPPEPQYVTSRQPAASLQHRLDATPTFGPQLVQNTLPSAKHICSTFSTFSTFCGLYSQRIWIYASASTRKHELF</sequence>
<feature type="compositionally biased region" description="Polar residues" evidence="1">
    <location>
        <begin position="80"/>
        <end position="90"/>
    </location>
</feature>
<feature type="region of interest" description="Disordered" evidence="1">
    <location>
        <begin position="109"/>
        <end position="175"/>
    </location>
</feature>
<organism evidence="2 3">
    <name type="scientific">Gonapodya prolifera (strain JEL478)</name>
    <name type="common">Monoblepharis prolifera</name>
    <dbReference type="NCBI Taxonomy" id="1344416"/>
    <lineage>
        <taxon>Eukaryota</taxon>
        <taxon>Fungi</taxon>
        <taxon>Fungi incertae sedis</taxon>
        <taxon>Chytridiomycota</taxon>
        <taxon>Chytridiomycota incertae sedis</taxon>
        <taxon>Monoblepharidomycetes</taxon>
        <taxon>Monoblepharidales</taxon>
        <taxon>Gonapodyaceae</taxon>
        <taxon>Gonapodya</taxon>
    </lineage>
</organism>
<gene>
    <name evidence="2" type="ORF">M427DRAFT_205271</name>
</gene>
<name>A0A138ZZP2_GONPJ</name>
<reference evidence="2 3" key="1">
    <citation type="journal article" date="2015" name="Genome Biol. Evol.">
        <title>Phylogenomic analyses indicate that early fungi evolved digesting cell walls of algal ancestors of land plants.</title>
        <authorList>
            <person name="Chang Y."/>
            <person name="Wang S."/>
            <person name="Sekimoto S."/>
            <person name="Aerts A.L."/>
            <person name="Choi C."/>
            <person name="Clum A."/>
            <person name="LaButti K.M."/>
            <person name="Lindquist E.A."/>
            <person name="Yee Ngan C."/>
            <person name="Ohm R.A."/>
            <person name="Salamov A.A."/>
            <person name="Grigoriev I.V."/>
            <person name="Spatafora J.W."/>
            <person name="Berbee M.L."/>
        </authorList>
    </citation>
    <scope>NUCLEOTIDE SEQUENCE [LARGE SCALE GENOMIC DNA]</scope>
    <source>
        <strain evidence="2 3">JEL478</strain>
    </source>
</reference>
<dbReference type="AlphaFoldDB" id="A0A138ZZP2"/>
<protein>
    <submittedName>
        <fullName evidence="2">Uncharacterized protein</fullName>
    </submittedName>
</protein>